<evidence type="ECO:0000313" key="2">
    <source>
        <dbReference type="Proteomes" id="UP000319514"/>
    </source>
</evidence>
<sequence>MPQWLFLSHVQARYSWQSASVTSIDFREPWLRLEGDRARAFEAEVATEIAAGHELHGVALTAIAKCEGCGSAVFRAADGTFAIVHLSWMRKPDTPPWPDTTRLGGFIAVETAMDQHEH</sequence>
<accession>A0A542ZIF0</accession>
<keyword evidence="2" id="KW-1185">Reference proteome</keyword>
<comment type="caution">
    <text evidence="1">The sequence shown here is derived from an EMBL/GenBank/DDBJ whole genome shotgun (WGS) entry which is preliminary data.</text>
</comment>
<organism evidence="1 2">
    <name type="scientific">Oryzihumus leptocrescens</name>
    <dbReference type="NCBI Taxonomy" id="297536"/>
    <lineage>
        <taxon>Bacteria</taxon>
        <taxon>Bacillati</taxon>
        <taxon>Actinomycetota</taxon>
        <taxon>Actinomycetes</taxon>
        <taxon>Micrococcales</taxon>
        <taxon>Intrasporangiaceae</taxon>
        <taxon>Oryzihumus</taxon>
    </lineage>
</organism>
<dbReference type="AlphaFoldDB" id="A0A542ZIF0"/>
<gene>
    <name evidence="1" type="ORF">FB474_1496</name>
</gene>
<name>A0A542ZIF0_9MICO</name>
<reference evidence="1 2" key="1">
    <citation type="submission" date="2019-06" db="EMBL/GenBank/DDBJ databases">
        <title>Sequencing the genomes of 1000 actinobacteria strains.</title>
        <authorList>
            <person name="Klenk H.-P."/>
        </authorList>
    </citation>
    <scope>NUCLEOTIDE SEQUENCE [LARGE SCALE GENOMIC DNA]</scope>
    <source>
        <strain evidence="1 2">DSM 18082</strain>
    </source>
</reference>
<evidence type="ECO:0000313" key="1">
    <source>
        <dbReference type="EMBL" id="TQL60114.1"/>
    </source>
</evidence>
<dbReference type="EMBL" id="VFOQ01000001">
    <property type="protein sequence ID" value="TQL60114.1"/>
    <property type="molecule type" value="Genomic_DNA"/>
</dbReference>
<protein>
    <submittedName>
        <fullName evidence="1">Uncharacterized protein</fullName>
    </submittedName>
</protein>
<proteinExistence type="predicted"/>
<dbReference type="Proteomes" id="UP000319514">
    <property type="component" value="Unassembled WGS sequence"/>
</dbReference>